<organism evidence="2 3">
    <name type="scientific">Metabacillus niabensis</name>
    <dbReference type="NCBI Taxonomy" id="324854"/>
    <lineage>
        <taxon>Bacteria</taxon>
        <taxon>Bacillati</taxon>
        <taxon>Bacillota</taxon>
        <taxon>Bacilli</taxon>
        <taxon>Bacillales</taxon>
        <taxon>Bacillaceae</taxon>
        <taxon>Metabacillus</taxon>
    </lineage>
</organism>
<reference evidence="2 3" key="1">
    <citation type="submission" date="2023-07" db="EMBL/GenBank/DDBJ databases">
        <title>Genomic Encyclopedia of Type Strains, Phase IV (KMG-IV): sequencing the most valuable type-strain genomes for metagenomic binning, comparative biology and taxonomic classification.</title>
        <authorList>
            <person name="Goeker M."/>
        </authorList>
    </citation>
    <scope>NUCLEOTIDE SEQUENCE [LARGE SCALE GENOMIC DNA]</scope>
    <source>
        <strain evidence="2 3">DSM 17723</strain>
    </source>
</reference>
<dbReference type="Pfam" id="PF00403">
    <property type="entry name" value="HMA"/>
    <property type="match status" value="1"/>
</dbReference>
<dbReference type="RefSeq" id="WP_095299417.1">
    <property type="nucleotide sequence ID" value="NZ_CADEPK010000353.1"/>
</dbReference>
<dbReference type="Proteomes" id="UP001232245">
    <property type="component" value="Unassembled WGS sequence"/>
</dbReference>
<sequence>MVVKKTISLKDMNTPEDAKRVSETLHDVWGIRNVEIQLDKGEATISYDEKAASIQDFHQAIVDSGFEVRNEEGPIKQ</sequence>
<dbReference type="EMBL" id="JAUSTZ010000005">
    <property type="protein sequence ID" value="MDQ0226583.1"/>
    <property type="molecule type" value="Genomic_DNA"/>
</dbReference>
<accession>A0ABT9Z2U4</accession>
<evidence type="ECO:0000313" key="2">
    <source>
        <dbReference type="EMBL" id="MDQ0226583.1"/>
    </source>
</evidence>
<evidence type="ECO:0000313" key="3">
    <source>
        <dbReference type="Proteomes" id="UP001232245"/>
    </source>
</evidence>
<gene>
    <name evidence="2" type="ORF">J2S02_002928</name>
</gene>
<feature type="domain" description="HMA" evidence="1">
    <location>
        <begin position="3"/>
        <end position="69"/>
    </location>
</feature>
<evidence type="ECO:0000259" key="1">
    <source>
        <dbReference type="PROSITE" id="PS50846"/>
    </source>
</evidence>
<dbReference type="PROSITE" id="PS50846">
    <property type="entry name" value="HMA_2"/>
    <property type="match status" value="1"/>
</dbReference>
<comment type="caution">
    <text evidence="2">The sequence shown here is derived from an EMBL/GenBank/DDBJ whole genome shotgun (WGS) entry which is preliminary data.</text>
</comment>
<protein>
    <submittedName>
        <fullName evidence="2">Copper chaperone</fullName>
    </submittedName>
</protein>
<dbReference type="InterPro" id="IPR036163">
    <property type="entry name" value="HMA_dom_sf"/>
</dbReference>
<dbReference type="Gene3D" id="3.30.70.100">
    <property type="match status" value="1"/>
</dbReference>
<keyword evidence="3" id="KW-1185">Reference proteome</keyword>
<dbReference type="InterPro" id="IPR006121">
    <property type="entry name" value="HMA_dom"/>
</dbReference>
<name>A0ABT9Z2U4_9BACI</name>
<dbReference type="SUPFAM" id="SSF55008">
    <property type="entry name" value="HMA, heavy metal-associated domain"/>
    <property type="match status" value="1"/>
</dbReference>
<proteinExistence type="predicted"/>